<keyword evidence="1" id="KW-0677">Repeat</keyword>
<evidence type="ECO:0000256" key="1">
    <source>
        <dbReference type="ARBA" id="ARBA00022737"/>
    </source>
</evidence>
<evidence type="ECO:0000256" key="2">
    <source>
        <dbReference type="ARBA" id="ARBA00022803"/>
    </source>
</evidence>
<dbReference type="PROSITE" id="PS50005">
    <property type="entry name" value="TPR"/>
    <property type="match status" value="1"/>
</dbReference>
<dbReference type="InterPro" id="IPR011990">
    <property type="entry name" value="TPR-like_helical_dom_sf"/>
</dbReference>
<reference evidence="4 5" key="1">
    <citation type="submission" date="2021-01" db="EMBL/GenBank/DDBJ databases">
        <title>Chryseolinea sp. Jin1 Genome sequencing and assembly.</title>
        <authorList>
            <person name="Kim I."/>
        </authorList>
    </citation>
    <scope>NUCLEOTIDE SEQUENCE [LARGE SCALE GENOMIC DNA]</scope>
    <source>
        <strain evidence="4 5">Jin1</strain>
    </source>
</reference>
<evidence type="ECO:0000256" key="3">
    <source>
        <dbReference type="PROSITE-ProRule" id="PRU00339"/>
    </source>
</evidence>
<dbReference type="EMBL" id="JAERRB010000003">
    <property type="protein sequence ID" value="MBL0741837.1"/>
    <property type="molecule type" value="Genomic_DNA"/>
</dbReference>
<proteinExistence type="predicted"/>
<dbReference type="InterPro" id="IPR051012">
    <property type="entry name" value="CellSynth/LPSAsmb/PSIAsmb"/>
</dbReference>
<feature type="repeat" description="TPR" evidence="3">
    <location>
        <begin position="189"/>
        <end position="222"/>
    </location>
</feature>
<dbReference type="SMART" id="SM00028">
    <property type="entry name" value="TPR"/>
    <property type="match status" value="2"/>
</dbReference>
<protein>
    <submittedName>
        <fullName evidence="4">Tetratricopeptide repeat protein</fullName>
    </submittedName>
</protein>
<dbReference type="PANTHER" id="PTHR45586:SF1">
    <property type="entry name" value="LIPOPOLYSACCHARIDE ASSEMBLY PROTEIN B"/>
    <property type="match status" value="1"/>
</dbReference>
<comment type="caution">
    <text evidence="4">The sequence shown here is derived from an EMBL/GenBank/DDBJ whole genome shotgun (WGS) entry which is preliminary data.</text>
</comment>
<dbReference type="Gene3D" id="1.25.40.10">
    <property type="entry name" value="Tetratricopeptide repeat domain"/>
    <property type="match status" value="1"/>
</dbReference>
<keyword evidence="5" id="KW-1185">Reference proteome</keyword>
<dbReference type="SUPFAM" id="SSF48452">
    <property type="entry name" value="TPR-like"/>
    <property type="match status" value="1"/>
</dbReference>
<sequence length="270" mass="30017">MFKTRIILFVASAIIIWLIFLLPKVVVDNDSALTDNPQDSAKKDAPAMHSQAPKEVMASIRNLRVQLREGAAKEKNAIFADSLAKLYQIAGKFDSAAWFAEEASTFLNTTESWIQAGDLYYQAYSFAVDKGKQNVLAEKTRELYGKALEANPKNLDIKTKMAMTYVTSASPMAGITMLREVLAEDPKNELALYNMGMLSFQSGQYDKAVERLEALVKINPKHTQAQMLLGIAWINLGDKAKAKAQLEKVKQMDDDPAVQATVDSYLKDLK</sequence>
<keyword evidence="2 3" id="KW-0802">TPR repeat</keyword>
<dbReference type="RefSeq" id="WP_202009382.1">
    <property type="nucleotide sequence ID" value="NZ_JAERRB010000003.1"/>
</dbReference>
<name>A0ABS1KRJ6_9BACT</name>
<evidence type="ECO:0000313" key="5">
    <source>
        <dbReference type="Proteomes" id="UP000613030"/>
    </source>
</evidence>
<dbReference type="Proteomes" id="UP000613030">
    <property type="component" value="Unassembled WGS sequence"/>
</dbReference>
<gene>
    <name evidence="4" type="ORF">JI741_11445</name>
</gene>
<dbReference type="InterPro" id="IPR019734">
    <property type="entry name" value="TPR_rpt"/>
</dbReference>
<dbReference type="Pfam" id="PF14559">
    <property type="entry name" value="TPR_19"/>
    <property type="match status" value="1"/>
</dbReference>
<accession>A0ABS1KRJ6</accession>
<organism evidence="4 5">
    <name type="scientific">Chryseolinea lacunae</name>
    <dbReference type="NCBI Taxonomy" id="2801331"/>
    <lineage>
        <taxon>Bacteria</taxon>
        <taxon>Pseudomonadati</taxon>
        <taxon>Bacteroidota</taxon>
        <taxon>Cytophagia</taxon>
        <taxon>Cytophagales</taxon>
        <taxon>Fulvivirgaceae</taxon>
        <taxon>Chryseolinea</taxon>
    </lineage>
</organism>
<dbReference type="PANTHER" id="PTHR45586">
    <property type="entry name" value="TPR REPEAT-CONTAINING PROTEIN PA4667"/>
    <property type="match status" value="1"/>
</dbReference>
<evidence type="ECO:0000313" key="4">
    <source>
        <dbReference type="EMBL" id="MBL0741837.1"/>
    </source>
</evidence>